<evidence type="ECO:0000256" key="1">
    <source>
        <dbReference type="ARBA" id="ARBA00022723"/>
    </source>
</evidence>
<sequence length="220" mass="24858">MIMGMLCLWAGGKRQDTTAPASQEVSTGKITGEEDVAKKIALTFDDGPHPRYTEQLLDGLKERNVVATFFVTGENAQNYPNIIRREQEEGHLVGNHTYSHIQLTSGNRETFREELVKTNEILENITGEKVSFVRPPYGSWDKSFEKELNMFPVLWNIDPLDWCSHNAECIAAKVVENAGDGDIILMHDYYDTSVTAALEVVDVLQKRGFQFVTVEEILFD</sequence>
<dbReference type="PANTHER" id="PTHR10587:SF133">
    <property type="entry name" value="CHITIN DEACETYLASE 1-RELATED"/>
    <property type="match status" value="1"/>
</dbReference>
<evidence type="ECO:0000259" key="3">
    <source>
        <dbReference type="PROSITE" id="PS51677"/>
    </source>
</evidence>
<dbReference type="PANTHER" id="PTHR10587">
    <property type="entry name" value="GLYCOSYL TRANSFERASE-RELATED"/>
    <property type="match status" value="1"/>
</dbReference>
<gene>
    <name evidence="4" type="ORF">FYJ59_01440</name>
</gene>
<dbReference type="Gene3D" id="3.20.20.370">
    <property type="entry name" value="Glycoside hydrolase/deacetylase"/>
    <property type="match status" value="1"/>
</dbReference>
<dbReference type="InterPro" id="IPR050248">
    <property type="entry name" value="Polysacc_deacetylase_ArnD"/>
</dbReference>
<name>A0A6L5YFN1_9FIRM</name>
<keyword evidence="5" id="KW-1185">Reference proteome</keyword>
<accession>A0A6L5YFN1</accession>
<organism evidence="4 5">
    <name type="scientific">Waltera intestinalis</name>
    <dbReference type="NCBI Taxonomy" id="2606635"/>
    <lineage>
        <taxon>Bacteria</taxon>
        <taxon>Bacillati</taxon>
        <taxon>Bacillota</taxon>
        <taxon>Clostridia</taxon>
        <taxon>Lachnospirales</taxon>
        <taxon>Lachnospiraceae</taxon>
        <taxon>Waltera</taxon>
    </lineage>
</organism>
<dbReference type="EMBL" id="VUMU01000001">
    <property type="protein sequence ID" value="MST56923.1"/>
    <property type="molecule type" value="Genomic_DNA"/>
</dbReference>
<dbReference type="GO" id="GO:0046872">
    <property type="term" value="F:metal ion binding"/>
    <property type="evidence" value="ECO:0007669"/>
    <property type="project" value="UniProtKB-KW"/>
</dbReference>
<feature type="domain" description="NodB homology" evidence="3">
    <location>
        <begin position="38"/>
        <end position="212"/>
    </location>
</feature>
<keyword evidence="1" id="KW-0479">Metal-binding</keyword>
<keyword evidence="2" id="KW-0378">Hydrolase</keyword>
<dbReference type="GO" id="GO:0016020">
    <property type="term" value="C:membrane"/>
    <property type="evidence" value="ECO:0007669"/>
    <property type="project" value="TreeGrafter"/>
</dbReference>
<dbReference type="CDD" id="cd10954">
    <property type="entry name" value="CE4_CtAXE_like"/>
    <property type="match status" value="1"/>
</dbReference>
<dbReference type="Proteomes" id="UP000476055">
    <property type="component" value="Unassembled WGS sequence"/>
</dbReference>
<dbReference type="PROSITE" id="PS51677">
    <property type="entry name" value="NODB"/>
    <property type="match status" value="1"/>
</dbReference>
<protein>
    <submittedName>
        <fullName evidence="4">Polysaccharide deacetylase family protein</fullName>
    </submittedName>
</protein>
<evidence type="ECO:0000313" key="5">
    <source>
        <dbReference type="Proteomes" id="UP000476055"/>
    </source>
</evidence>
<dbReference type="Pfam" id="PF01522">
    <property type="entry name" value="Polysacc_deac_1"/>
    <property type="match status" value="1"/>
</dbReference>
<dbReference type="InterPro" id="IPR011330">
    <property type="entry name" value="Glyco_hydro/deAcase_b/a-brl"/>
</dbReference>
<dbReference type="AlphaFoldDB" id="A0A6L5YFN1"/>
<dbReference type="GO" id="GO:0016810">
    <property type="term" value="F:hydrolase activity, acting on carbon-nitrogen (but not peptide) bonds"/>
    <property type="evidence" value="ECO:0007669"/>
    <property type="project" value="InterPro"/>
</dbReference>
<dbReference type="GO" id="GO:0005975">
    <property type="term" value="P:carbohydrate metabolic process"/>
    <property type="evidence" value="ECO:0007669"/>
    <property type="project" value="InterPro"/>
</dbReference>
<comment type="caution">
    <text evidence="4">The sequence shown here is derived from an EMBL/GenBank/DDBJ whole genome shotgun (WGS) entry which is preliminary data.</text>
</comment>
<evidence type="ECO:0000256" key="2">
    <source>
        <dbReference type="ARBA" id="ARBA00022801"/>
    </source>
</evidence>
<proteinExistence type="predicted"/>
<reference evidence="4 5" key="1">
    <citation type="submission" date="2019-08" db="EMBL/GenBank/DDBJ databases">
        <title>In-depth cultivation of the pig gut microbiome towards novel bacterial diversity and tailored functional studies.</title>
        <authorList>
            <person name="Wylensek D."/>
            <person name="Hitch T.C.A."/>
            <person name="Clavel T."/>
        </authorList>
    </citation>
    <scope>NUCLEOTIDE SEQUENCE [LARGE SCALE GENOMIC DNA]</scope>
    <source>
        <strain evidence="4 5">WCA3-601-WT-6H</strain>
    </source>
</reference>
<evidence type="ECO:0000313" key="4">
    <source>
        <dbReference type="EMBL" id="MST56923.1"/>
    </source>
</evidence>
<dbReference type="SUPFAM" id="SSF88713">
    <property type="entry name" value="Glycoside hydrolase/deacetylase"/>
    <property type="match status" value="1"/>
</dbReference>
<dbReference type="InterPro" id="IPR002509">
    <property type="entry name" value="NODB_dom"/>
</dbReference>